<dbReference type="Pfam" id="PF11917">
    <property type="entry name" value="DUF3435"/>
    <property type="match status" value="1"/>
</dbReference>
<reference evidence="1" key="1">
    <citation type="submission" date="2023-06" db="EMBL/GenBank/DDBJ databases">
        <title>Genome-scale phylogeny and comparative genomics of the fungal order Sordariales.</title>
        <authorList>
            <consortium name="Lawrence Berkeley National Laboratory"/>
            <person name="Hensen N."/>
            <person name="Bonometti L."/>
            <person name="Westerberg I."/>
            <person name="Brannstrom I.O."/>
            <person name="Guillou S."/>
            <person name="Cros-Aarteil S."/>
            <person name="Calhoun S."/>
            <person name="Haridas S."/>
            <person name="Kuo A."/>
            <person name="Mondo S."/>
            <person name="Pangilinan J."/>
            <person name="Riley R."/>
            <person name="Labutti K."/>
            <person name="Andreopoulos B."/>
            <person name="Lipzen A."/>
            <person name="Chen C."/>
            <person name="Yanf M."/>
            <person name="Daum C."/>
            <person name="Ng V."/>
            <person name="Clum A."/>
            <person name="Steindorff A."/>
            <person name="Ohm R."/>
            <person name="Martin F."/>
            <person name="Silar P."/>
            <person name="Natvig D."/>
            <person name="Lalanne C."/>
            <person name="Gautier V."/>
            <person name="Ament-Velasquez S.L."/>
            <person name="Kruys A."/>
            <person name="Hutchinson M.I."/>
            <person name="Powell A.J."/>
            <person name="Barry K."/>
            <person name="Miller A.N."/>
            <person name="Grigoriev I.V."/>
            <person name="Debuchy R."/>
            <person name="Gladieux P."/>
            <person name="Thoren M.H."/>
            <person name="Johannesson H."/>
        </authorList>
    </citation>
    <scope>NUCLEOTIDE SEQUENCE</scope>
    <source>
        <strain evidence="1">CBS 540.89</strain>
    </source>
</reference>
<dbReference type="AlphaFoldDB" id="A0AA40EMD5"/>
<name>A0AA40EMD5_9PEZI</name>
<organism evidence="1 2">
    <name type="scientific">Apiosordaria backusii</name>
    <dbReference type="NCBI Taxonomy" id="314023"/>
    <lineage>
        <taxon>Eukaryota</taxon>
        <taxon>Fungi</taxon>
        <taxon>Dikarya</taxon>
        <taxon>Ascomycota</taxon>
        <taxon>Pezizomycotina</taxon>
        <taxon>Sordariomycetes</taxon>
        <taxon>Sordariomycetidae</taxon>
        <taxon>Sordariales</taxon>
        <taxon>Lasiosphaeriaceae</taxon>
        <taxon>Apiosordaria</taxon>
    </lineage>
</organism>
<keyword evidence="2" id="KW-1185">Reference proteome</keyword>
<evidence type="ECO:0000313" key="1">
    <source>
        <dbReference type="EMBL" id="KAK0742012.1"/>
    </source>
</evidence>
<evidence type="ECO:0000313" key="2">
    <source>
        <dbReference type="Proteomes" id="UP001172159"/>
    </source>
</evidence>
<proteinExistence type="predicted"/>
<dbReference type="PANTHER" id="PTHR37535:SF4">
    <property type="entry name" value="FLUG DOMAIN-CONTAINING PROTEIN"/>
    <property type="match status" value="1"/>
</dbReference>
<dbReference type="PANTHER" id="PTHR37535">
    <property type="entry name" value="FLUG DOMAIN PROTEIN"/>
    <property type="match status" value="1"/>
</dbReference>
<accession>A0AA40EMD5</accession>
<dbReference type="InterPro" id="IPR021842">
    <property type="entry name" value="DUF3435"/>
</dbReference>
<dbReference type="Proteomes" id="UP001172159">
    <property type="component" value="Unassembled WGS sequence"/>
</dbReference>
<sequence length="465" mass="52554">MNLNDHDALATGTKETFMVFFKWLCDTSKIQKKVTLLGYKRAFKMMYEMSVGVTLNTEIYEALHLWIDHDPAKLYNLDLERREKPVLCFDDVFRLLQTHWGSPEIKYPSERQRLNVALMQQISFFTATRPATLAHKAINPDRLATHYIGQEPASPSLSQGEQREGFKTLTYRAVSLFTLPNPTGPKDLITMQITLRYTKGWAKNPNPKKFILYVVDNLMFDATVLMIAIGFLDNAFRDEFSSVEDLYSVRTTSNRGSLNLSWKESILDVPIFRHPGSDCLKTSSCVQPIGYNTYLEYLRELGKHTGFQAVITPYAFRRGAGEAIEGVATQGQLQQVMNHRDAGIYQAYINQSVQVDVVAAFIGKPSKSAFMSTATHLSRSADARAPVTAAPEDLKIVAREYQLDELEQLRELLKNAVTSESGTLKAARETGTDLYDAFDDIDKKARAMRLLETVSGKVSRMQDRV</sequence>
<gene>
    <name evidence="1" type="ORF">B0T21DRAFT_283407</name>
</gene>
<comment type="caution">
    <text evidence="1">The sequence shown here is derived from an EMBL/GenBank/DDBJ whole genome shotgun (WGS) entry which is preliminary data.</text>
</comment>
<protein>
    <submittedName>
        <fullName evidence="1">FluG domain-containing protein</fullName>
    </submittedName>
</protein>
<dbReference type="EMBL" id="JAUKTV010000003">
    <property type="protein sequence ID" value="KAK0742012.1"/>
    <property type="molecule type" value="Genomic_DNA"/>
</dbReference>